<accession>A0A1U9VEE1</accession>
<evidence type="ECO:0000313" key="2">
    <source>
        <dbReference type="Proteomes" id="UP000189628"/>
    </source>
</evidence>
<dbReference type="Proteomes" id="UP000189628">
    <property type="component" value="Chromosome"/>
</dbReference>
<name>A0A1U9VEE1_9RALS</name>
<gene>
    <name evidence="1" type="ORF">B0B51_02785</name>
</gene>
<evidence type="ECO:0000313" key="1">
    <source>
        <dbReference type="EMBL" id="AQW29050.1"/>
    </source>
</evidence>
<proteinExistence type="predicted"/>
<reference evidence="1 2" key="1">
    <citation type="submission" date="2017-02" db="EMBL/GenBank/DDBJ databases">
        <title>Blood Disease Bacterium A2-HR MARDI.</title>
        <authorList>
            <person name="Badrun R."/>
            <person name="Abu Bakar N."/>
            <person name="Laboh R."/>
        </authorList>
    </citation>
    <scope>NUCLEOTIDE SEQUENCE [LARGE SCALE GENOMIC DNA]</scope>
    <source>
        <strain evidence="1 2">A2-HR MARDI</strain>
    </source>
</reference>
<dbReference type="EMBL" id="CP019911">
    <property type="protein sequence ID" value="AQW29050.1"/>
    <property type="molecule type" value="Genomic_DNA"/>
</dbReference>
<dbReference type="AlphaFoldDB" id="A0A1U9VEE1"/>
<sequence>MVKGDHMTNARNAVRARSDWIVERLESWGRWQQIGSNGYHGASSLLIDPDHQGPLRAYIPVLGVECEQTHEAVMKQPRQLQEVAVALYVKEWDRPSLARHLRVTVRHVDRLREMLRNGVQFCLENQKVKTPPLQVVMKPRL</sequence>
<protein>
    <recommendedName>
        <fullName evidence="3">Antitermination protein Q</fullName>
    </recommendedName>
</protein>
<evidence type="ECO:0008006" key="3">
    <source>
        <dbReference type="Google" id="ProtNLM"/>
    </source>
</evidence>
<organism evidence="1 2">
    <name type="scientific">blood disease bacterium A2-HR MARDI</name>
    <dbReference type="NCBI Taxonomy" id="1944648"/>
    <lineage>
        <taxon>Bacteria</taxon>
        <taxon>Pseudomonadati</taxon>
        <taxon>Pseudomonadota</taxon>
        <taxon>Betaproteobacteria</taxon>
        <taxon>Burkholderiales</taxon>
        <taxon>Burkholderiaceae</taxon>
        <taxon>Ralstonia</taxon>
        <taxon>Ralstonia solanacearum species complex</taxon>
    </lineage>
</organism>